<gene>
    <name evidence="2" type="ORF">F9B16_35370</name>
</gene>
<proteinExistence type="predicted"/>
<organism evidence="2 3">
    <name type="scientific">Actinomadura montaniterrae</name>
    <dbReference type="NCBI Taxonomy" id="1803903"/>
    <lineage>
        <taxon>Bacteria</taxon>
        <taxon>Bacillati</taxon>
        <taxon>Actinomycetota</taxon>
        <taxon>Actinomycetes</taxon>
        <taxon>Streptosporangiales</taxon>
        <taxon>Thermomonosporaceae</taxon>
        <taxon>Actinomadura</taxon>
    </lineage>
</organism>
<accession>A0A6L3VIG7</accession>
<feature type="region of interest" description="Disordered" evidence="1">
    <location>
        <begin position="1"/>
        <end position="20"/>
    </location>
</feature>
<sequence length="74" mass="7381">MRDGERPGDGACASPSGSVDVPAIPDAAPAAVAGKIIGSVRPSRSGCPVRPLGGTRRTGHSRAHFRISFGSQGG</sequence>
<feature type="region of interest" description="Disordered" evidence="1">
    <location>
        <begin position="41"/>
        <end position="74"/>
    </location>
</feature>
<dbReference type="AlphaFoldDB" id="A0A6L3VIG7"/>
<dbReference type="Proteomes" id="UP000483004">
    <property type="component" value="Unassembled WGS sequence"/>
</dbReference>
<evidence type="ECO:0000313" key="3">
    <source>
        <dbReference type="Proteomes" id="UP000483004"/>
    </source>
</evidence>
<dbReference type="RefSeq" id="WP_151544578.1">
    <property type="nucleotide sequence ID" value="NZ_WBMR01000150.1"/>
</dbReference>
<dbReference type="EMBL" id="WBMR01000150">
    <property type="protein sequence ID" value="KAB2370530.1"/>
    <property type="molecule type" value="Genomic_DNA"/>
</dbReference>
<reference evidence="2 3" key="1">
    <citation type="submission" date="2019-09" db="EMBL/GenBank/DDBJ databases">
        <title>Actinomadura physcomitrii sp. nov., a novel actinomycete isolated from moss [Physcomitrium sphaericum (Ludw) Fuernr].</title>
        <authorList>
            <person name="Liu C."/>
            <person name="Zhuang X."/>
        </authorList>
    </citation>
    <scope>NUCLEOTIDE SEQUENCE [LARGE SCALE GENOMIC DNA]</scope>
    <source>
        <strain evidence="2 3">CYP1-1B</strain>
    </source>
</reference>
<comment type="caution">
    <text evidence="2">The sequence shown here is derived from an EMBL/GenBank/DDBJ whole genome shotgun (WGS) entry which is preliminary data.</text>
</comment>
<evidence type="ECO:0000256" key="1">
    <source>
        <dbReference type="SAM" id="MobiDB-lite"/>
    </source>
</evidence>
<keyword evidence="3" id="KW-1185">Reference proteome</keyword>
<name>A0A6L3VIG7_9ACTN</name>
<evidence type="ECO:0000313" key="2">
    <source>
        <dbReference type="EMBL" id="KAB2370530.1"/>
    </source>
</evidence>
<protein>
    <submittedName>
        <fullName evidence="2">Uncharacterized protein</fullName>
    </submittedName>
</protein>